<dbReference type="AlphaFoldDB" id="A0A8T2QA28"/>
<comment type="similarity">
    <text evidence="3 12">Belongs to the multicopper oxidase family.</text>
</comment>
<evidence type="ECO:0000256" key="12">
    <source>
        <dbReference type="RuleBase" id="RU361119"/>
    </source>
</evidence>
<keyword evidence="7 12" id="KW-0479">Metal-binding</keyword>
<dbReference type="EC" id="1.10.3.2" evidence="4 12"/>
<name>A0A8T2QA28_CERRI</name>
<evidence type="ECO:0000259" key="15">
    <source>
        <dbReference type="Pfam" id="PF07731"/>
    </source>
</evidence>
<dbReference type="GO" id="GO:0005507">
    <property type="term" value="F:copper ion binding"/>
    <property type="evidence" value="ECO:0007669"/>
    <property type="project" value="InterPro"/>
</dbReference>
<accession>A0A8T2QA28</accession>
<keyword evidence="9 12" id="KW-0560">Oxidoreductase</keyword>
<dbReference type="EMBL" id="CM035442">
    <property type="protein sequence ID" value="KAH7280490.1"/>
    <property type="molecule type" value="Genomic_DNA"/>
</dbReference>
<comment type="subcellular location">
    <subcellularLocation>
        <location evidence="2 12">Secreted</location>
        <location evidence="2 12">Extracellular space</location>
        <location evidence="2 12">Apoplast</location>
    </subcellularLocation>
</comment>
<evidence type="ECO:0000256" key="13">
    <source>
        <dbReference type="SAM" id="Phobius"/>
    </source>
</evidence>
<evidence type="ECO:0000256" key="11">
    <source>
        <dbReference type="ARBA" id="ARBA00023185"/>
    </source>
</evidence>
<dbReference type="InterPro" id="IPR001117">
    <property type="entry name" value="Cu-oxidase_2nd"/>
</dbReference>
<evidence type="ECO:0000256" key="5">
    <source>
        <dbReference type="ARBA" id="ARBA00022523"/>
    </source>
</evidence>
<dbReference type="GO" id="GO:0048046">
    <property type="term" value="C:apoplast"/>
    <property type="evidence" value="ECO:0007669"/>
    <property type="project" value="UniProtKB-SubCell"/>
</dbReference>
<feature type="domain" description="Plastocyanin-like" evidence="14">
    <location>
        <begin position="174"/>
        <end position="324"/>
    </location>
</feature>
<evidence type="ECO:0000313" key="18">
    <source>
        <dbReference type="Proteomes" id="UP000825935"/>
    </source>
</evidence>
<dbReference type="CDD" id="cd13875">
    <property type="entry name" value="CuRO_2_LCC_plant"/>
    <property type="match status" value="1"/>
</dbReference>
<dbReference type="CDD" id="cd13897">
    <property type="entry name" value="CuRO_3_LCC_plant"/>
    <property type="match status" value="1"/>
</dbReference>
<feature type="domain" description="Plastocyanin-like" evidence="16">
    <location>
        <begin position="44"/>
        <end position="157"/>
    </location>
</feature>
<evidence type="ECO:0000259" key="14">
    <source>
        <dbReference type="Pfam" id="PF00394"/>
    </source>
</evidence>
<dbReference type="InterPro" id="IPR002355">
    <property type="entry name" value="Cu_oxidase_Cu_BS"/>
</dbReference>
<organism evidence="17 18">
    <name type="scientific">Ceratopteris richardii</name>
    <name type="common">Triangle waterfern</name>
    <dbReference type="NCBI Taxonomy" id="49495"/>
    <lineage>
        <taxon>Eukaryota</taxon>
        <taxon>Viridiplantae</taxon>
        <taxon>Streptophyta</taxon>
        <taxon>Embryophyta</taxon>
        <taxon>Tracheophyta</taxon>
        <taxon>Polypodiopsida</taxon>
        <taxon>Polypodiidae</taxon>
        <taxon>Polypodiales</taxon>
        <taxon>Pteridineae</taxon>
        <taxon>Pteridaceae</taxon>
        <taxon>Parkerioideae</taxon>
        <taxon>Ceratopteris</taxon>
    </lineage>
</organism>
<keyword evidence="13" id="KW-0812">Transmembrane</keyword>
<comment type="catalytic activity">
    <reaction evidence="1 12">
        <text>4 hydroquinone + O2 = 4 benzosemiquinone + 2 H2O</text>
        <dbReference type="Rhea" id="RHEA:11276"/>
        <dbReference type="ChEBI" id="CHEBI:15377"/>
        <dbReference type="ChEBI" id="CHEBI:15379"/>
        <dbReference type="ChEBI" id="CHEBI:17594"/>
        <dbReference type="ChEBI" id="CHEBI:17977"/>
        <dbReference type="EC" id="1.10.3.2"/>
    </reaction>
</comment>
<proteinExistence type="inferred from homology"/>
<evidence type="ECO:0000313" key="17">
    <source>
        <dbReference type="EMBL" id="KAH7280490.1"/>
    </source>
</evidence>
<evidence type="ECO:0000256" key="8">
    <source>
        <dbReference type="ARBA" id="ARBA00022737"/>
    </source>
</evidence>
<dbReference type="Pfam" id="PF07731">
    <property type="entry name" value="Cu-oxidase_2"/>
    <property type="match status" value="1"/>
</dbReference>
<dbReference type="NCBIfam" id="TIGR03389">
    <property type="entry name" value="laccase"/>
    <property type="match status" value="1"/>
</dbReference>
<evidence type="ECO:0000256" key="2">
    <source>
        <dbReference type="ARBA" id="ARBA00004271"/>
    </source>
</evidence>
<keyword evidence="18" id="KW-1185">Reference proteome</keyword>
<dbReference type="InterPro" id="IPR017761">
    <property type="entry name" value="Laccase"/>
</dbReference>
<dbReference type="Pfam" id="PF07732">
    <property type="entry name" value="Cu-oxidase_3"/>
    <property type="match status" value="1"/>
</dbReference>
<dbReference type="InterPro" id="IPR011706">
    <property type="entry name" value="Cu-oxidase_C"/>
</dbReference>
<dbReference type="Proteomes" id="UP000825935">
    <property type="component" value="Chromosome 37"/>
</dbReference>
<feature type="domain" description="Plastocyanin-like" evidence="15">
    <location>
        <begin position="445"/>
        <end position="565"/>
    </location>
</feature>
<keyword evidence="5 12" id="KW-0052">Apoplast</keyword>
<evidence type="ECO:0000256" key="3">
    <source>
        <dbReference type="ARBA" id="ARBA00010609"/>
    </source>
</evidence>
<comment type="function">
    <text evidence="12">Lignin degradation and detoxification of lignin-derived products.</text>
</comment>
<keyword evidence="10 12" id="KW-0186">Copper</keyword>
<evidence type="ECO:0000256" key="7">
    <source>
        <dbReference type="ARBA" id="ARBA00022723"/>
    </source>
</evidence>
<dbReference type="SUPFAM" id="SSF49503">
    <property type="entry name" value="Cupredoxins"/>
    <property type="match status" value="3"/>
</dbReference>
<dbReference type="PROSITE" id="PS00079">
    <property type="entry name" value="MULTICOPPER_OXIDASE1"/>
    <property type="match status" value="1"/>
</dbReference>
<comment type="caution">
    <text evidence="17">The sequence shown here is derived from an EMBL/GenBank/DDBJ whole genome shotgun (WGS) entry which is preliminary data.</text>
</comment>
<sequence>MVFGVDGKGRLILNAHYLGLLELVVLIFGSQVVLGRTRYFDFKIHYANVSRLCHTKSAVLVNGRFPGPATYVREGDRVVVKVTNLVSYNVTIHWHGVRQLLSAWADGPAYITQCPIQKNQSYIHRFRIVEQRGTLFWHAHISWLRATVHGAFIIFPKRTNPAYPFSMPQKELPPLILGEWWNANVEDVSAQALATGGAYNVSDALTINGQPGDLYNCSSDGTFVYHVSRGRVYMLRIINAALNFQMYFAIANHTLTVVEADAEYTQELLTDMIILAPGQTTNVLFTTNKSSGDYYIAASVYSTPNAEIVPFPQTPTTAILRYEAAGSGTGQVVLPSFPLANDSSLHVKLSKALKGKQFSEGFYHFDVPQTVDYDLLHTIGYALQRCAAPNETCMGQRNIRFRASMNNISFVSPDAYSILEAHYNHVNGVYTTNFPDAPYFKYDYTAVNPINKAALSGTRVRVIPFNSTVQVVYQDTATLFIQSHPMHLHGQNFYIVGTGNGTYNPKTDPATFNLVNPPSRNTVSVYPGGWAAVRFRAINPGAWLVHCHFDIHMSWGMDMVFITLNGKKDSEILPPPPKDLPKC</sequence>
<evidence type="ECO:0000256" key="6">
    <source>
        <dbReference type="ARBA" id="ARBA00022525"/>
    </source>
</evidence>
<dbReference type="InterPro" id="IPR045087">
    <property type="entry name" value="Cu-oxidase_fam"/>
</dbReference>
<dbReference type="OMA" id="PINTIYK"/>
<dbReference type="InterPro" id="IPR008972">
    <property type="entry name" value="Cupredoxin"/>
</dbReference>
<dbReference type="InterPro" id="IPR034288">
    <property type="entry name" value="CuRO_1_LCC"/>
</dbReference>
<dbReference type="PROSITE" id="PS00080">
    <property type="entry name" value="MULTICOPPER_OXIDASE2"/>
    <property type="match status" value="1"/>
</dbReference>
<protein>
    <recommendedName>
        <fullName evidence="4 12">Laccase</fullName>
        <ecNumber evidence="4 12">1.10.3.2</ecNumber>
    </recommendedName>
    <alternativeName>
        <fullName evidence="12">Benzenediol:oxygen oxidoreductase</fullName>
    </alternativeName>
    <alternativeName>
        <fullName evidence="12">Diphenol oxidase</fullName>
    </alternativeName>
    <alternativeName>
        <fullName evidence="12">Urishiol oxidase</fullName>
    </alternativeName>
</protein>
<evidence type="ECO:0000256" key="1">
    <source>
        <dbReference type="ARBA" id="ARBA00000349"/>
    </source>
</evidence>
<dbReference type="Pfam" id="PF00394">
    <property type="entry name" value="Cu-oxidase"/>
    <property type="match status" value="1"/>
</dbReference>
<dbReference type="InterPro" id="IPR034285">
    <property type="entry name" value="CuRO_2_LCC"/>
</dbReference>
<dbReference type="OrthoDB" id="2121828at2759"/>
<keyword evidence="13" id="KW-1133">Transmembrane helix</keyword>
<keyword evidence="13" id="KW-0472">Membrane</keyword>
<dbReference type="GO" id="GO:0052716">
    <property type="term" value="F:hydroquinone:oxygen oxidoreductase activity"/>
    <property type="evidence" value="ECO:0007669"/>
    <property type="project" value="UniProtKB-EC"/>
</dbReference>
<evidence type="ECO:0000256" key="10">
    <source>
        <dbReference type="ARBA" id="ARBA00023008"/>
    </source>
</evidence>
<feature type="transmembrane region" description="Helical" evidence="13">
    <location>
        <begin position="15"/>
        <end position="34"/>
    </location>
</feature>
<evidence type="ECO:0000256" key="9">
    <source>
        <dbReference type="ARBA" id="ARBA00023002"/>
    </source>
</evidence>
<dbReference type="PANTHER" id="PTHR11709:SF522">
    <property type="entry name" value="LACCASE-4"/>
    <property type="match status" value="1"/>
</dbReference>
<evidence type="ECO:0000256" key="4">
    <source>
        <dbReference type="ARBA" id="ARBA00012297"/>
    </source>
</evidence>
<dbReference type="PANTHER" id="PTHR11709">
    <property type="entry name" value="MULTI-COPPER OXIDASE"/>
    <property type="match status" value="1"/>
</dbReference>
<dbReference type="InterPro" id="IPR034289">
    <property type="entry name" value="CuRO_3_LCC"/>
</dbReference>
<dbReference type="InterPro" id="IPR011707">
    <property type="entry name" value="Cu-oxidase-like_N"/>
</dbReference>
<comment type="cofactor">
    <cofactor evidence="12">
        <name>Cu cation</name>
        <dbReference type="ChEBI" id="CHEBI:23378"/>
    </cofactor>
    <text evidence="12">Binds 4 Cu cations per monomer.</text>
</comment>
<gene>
    <name evidence="17" type="ORF">KP509_37G070300</name>
</gene>
<dbReference type="InterPro" id="IPR033138">
    <property type="entry name" value="Cu_oxidase_CS"/>
</dbReference>
<keyword evidence="11 12" id="KW-0439">Lignin degradation</keyword>
<reference evidence="17" key="1">
    <citation type="submission" date="2021-08" db="EMBL/GenBank/DDBJ databases">
        <title>WGS assembly of Ceratopteris richardii.</title>
        <authorList>
            <person name="Marchant D.B."/>
            <person name="Chen G."/>
            <person name="Jenkins J."/>
            <person name="Shu S."/>
            <person name="Leebens-Mack J."/>
            <person name="Grimwood J."/>
            <person name="Schmutz J."/>
            <person name="Soltis P."/>
            <person name="Soltis D."/>
            <person name="Chen Z.-H."/>
        </authorList>
    </citation>
    <scope>NUCLEOTIDE SEQUENCE</scope>
    <source>
        <strain evidence="17">Whitten #5841</strain>
        <tissue evidence="17">Leaf</tissue>
    </source>
</reference>
<keyword evidence="8 12" id="KW-0677">Repeat</keyword>
<dbReference type="FunFam" id="2.60.40.420:FF:000062">
    <property type="entry name" value="Laccase"/>
    <property type="match status" value="1"/>
</dbReference>
<dbReference type="Gene3D" id="2.60.40.420">
    <property type="entry name" value="Cupredoxins - blue copper proteins"/>
    <property type="match status" value="3"/>
</dbReference>
<keyword evidence="6 12" id="KW-0964">Secreted</keyword>
<dbReference type="GO" id="GO:0046274">
    <property type="term" value="P:lignin catabolic process"/>
    <property type="evidence" value="ECO:0007669"/>
    <property type="project" value="UniProtKB-KW"/>
</dbReference>
<dbReference type="CDD" id="cd13849">
    <property type="entry name" value="CuRO_1_LCC_plant"/>
    <property type="match status" value="1"/>
</dbReference>
<evidence type="ECO:0000259" key="16">
    <source>
        <dbReference type="Pfam" id="PF07732"/>
    </source>
</evidence>